<dbReference type="InterPro" id="IPR052534">
    <property type="entry name" value="Extracell_DNA_Util/SecSys_Comp"/>
</dbReference>
<sequence>MIKINLNPRKKKRGLTALTPSISLKSLKFENANKFLVILLPVILIVGLLFYYFYLELQIESLQQRKTMLITEKEKLKAIENKINQLKKAIAEQEKQKEMLELRFKTFQYLADSRKSLTPKLNSIILPIPDGLWLESVEISKDSGKITGNSLKPELVAQYYKSLNISYKDIVFNGAEKKASPTNIIFYNFTFELRNQTPEKREGT</sequence>
<organism evidence="3 4">
    <name type="scientific">Sulfurihydrogenibium yellowstonense SS-5</name>
    <dbReference type="NCBI Taxonomy" id="432331"/>
    <lineage>
        <taxon>Bacteria</taxon>
        <taxon>Pseudomonadati</taxon>
        <taxon>Aquificota</taxon>
        <taxon>Aquificia</taxon>
        <taxon>Aquificales</taxon>
        <taxon>Hydrogenothermaceae</taxon>
        <taxon>Sulfurihydrogenibium</taxon>
    </lineage>
</organism>
<feature type="transmembrane region" description="Helical" evidence="2">
    <location>
        <begin position="35"/>
        <end position="55"/>
    </location>
</feature>
<name>C4FM62_9AQUI</name>
<dbReference type="PANTHER" id="PTHR40278:SF1">
    <property type="entry name" value="DNA UTILIZATION PROTEIN HOFN"/>
    <property type="match status" value="1"/>
</dbReference>
<dbReference type="RefSeq" id="WP_007548170.1">
    <property type="nucleotide sequence ID" value="NZ_ABZS01000212.1"/>
</dbReference>
<keyword evidence="2" id="KW-1133">Transmembrane helix</keyword>
<protein>
    <submittedName>
        <fullName evidence="3">Fimbrial assembly protein</fullName>
    </submittedName>
</protein>
<reference evidence="3 4" key="1">
    <citation type="submission" date="2009-04" db="EMBL/GenBank/DDBJ databases">
        <authorList>
            <person name="Reysenbach A.-L."/>
            <person name="Heidelberg J.F."/>
            <person name="Nelson W.C."/>
        </authorList>
    </citation>
    <scope>NUCLEOTIDE SEQUENCE [LARGE SCALE GENOMIC DNA]</scope>
    <source>
        <strain evidence="3 4">SS-5</strain>
    </source>
</reference>
<keyword evidence="2" id="KW-0812">Transmembrane</keyword>
<evidence type="ECO:0000313" key="3">
    <source>
        <dbReference type="EMBL" id="EEP59836.1"/>
    </source>
</evidence>
<keyword evidence="2" id="KW-0472">Membrane</keyword>
<accession>C4FM62</accession>
<gene>
    <name evidence="3" type="ORF">SULYE_1666</name>
</gene>
<evidence type="ECO:0000256" key="2">
    <source>
        <dbReference type="SAM" id="Phobius"/>
    </source>
</evidence>
<evidence type="ECO:0000256" key="1">
    <source>
        <dbReference type="SAM" id="Coils"/>
    </source>
</evidence>
<comment type="caution">
    <text evidence="3">The sequence shown here is derived from an EMBL/GenBank/DDBJ whole genome shotgun (WGS) entry which is preliminary data.</text>
</comment>
<feature type="coiled-coil region" evidence="1">
    <location>
        <begin position="59"/>
        <end position="103"/>
    </location>
</feature>
<dbReference type="EMBL" id="ABZS01000212">
    <property type="protein sequence ID" value="EEP59836.1"/>
    <property type="molecule type" value="Genomic_DNA"/>
</dbReference>
<evidence type="ECO:0000313" key="4">
    <source>
        <dbReference type="Proteomes" id="UP000005540"/>
    </source>
</evidence>
<dbReference type="AlphaFoldDB" id="C4FM62"/>
<dbReference type="Proteomes" id="UP000005540">
    <property type="component" value="Unassembled WGS sequence"/>
</dbReference>
<keyword evidence="4" id="KW-1185">Reference proteome</keyword>
<dbReference type="PANTHER" id="PTHR40278">
    <property type="entry name" value="DNA UTILIZATION PROTEIN HOFN"/>
    <property type="match status" value="1"/>
</dbReference>
<dbReference type="OrthoDB" id="14549at2"/>
<keyword evidence="1" id="KW-0175">Coiled coil</keyword>
<proteinExistence type="predicted"/>